<dbReference type="AlphaFoldDB" id="A0AAN6NVI5"/>
<proteinExistence type="predicted"/>
<feature type="transmembrane region" description="Helical" evidence="1">
    <location>
        <begin position="41"/>
        <end position="58"/>
    </location>
</feature>
<organism evidence="2 3">
    <name type="scientific">Pseudoneurospora amorphoporcata</name>
    <dbReference type="NCBI Taxonomy" id="241081"/>
    <lineage>
        <taxon>Eukaryota</taxon>
        <taxon>Fungi</taxon>
        <taxon>Dikarya</taxon>
        <taxon>Ascomycota</taxon>
        <taxon>Pezizomycotina</taxon>
        <taxon>Sordariomycetes</taxon>
        <taxon>Sordariomycetidae</taxon>
        <taxon>Sordariales</taxon>
        <taxon>Sordariaceae</taxon>
        <taxon>Pseudoneurospora</taxon>
    </lineage>
</organism>
<evidence type="ECO:0000256" key="1">
    <source>
        <dbReference type="SAM" id="Phobius"/>
    </source>
</evidence>
<comment type="caution">
    <text evidence="2">The sequence shown here is derived from an EMBL/GenBank/DDBJ whole genome shotgun (WGS) entry which is preliminary data.</text>
</comment>
<keyword evidence="1" id="KW-0812">Transmembrane</keyword>
<evidence type="ECO:0000313" key="3">
    <source>
        <dbReference type="Proteomes" id="UP001303222"/>
    </source>
</evidence>
<reference evidence="2" key="1">
    <citation type="journal article" date="2023" name="Mol. Phylogenet. Evol.">
        <title>Genome-scale phylogeny and comparative genomics of the fungal order Sordariales.</title>
        <authorList>
            <person name="Hensen N."/>
            <person name="Bonometti L."/>
            <person name="Westerberg I."/>
            <person name="Brannstrom I.O."/>
            <person name="Guillou S."/>
            <person name="Cros-Aarteil S."/>
            <person name="Calhoun S."/>
            <person name="Haridas S."/>
            <person name="Kuo A."/>
            <person name="Mondo S."/>
            <person name="Pangilinan J."/>
            <person name="Riley R."/>
            <person name="LaButti K."/>
            <person name="Andreopoulos B."/>
            <person name="Lipzen A."/>
            <person name="Chen C."/>
            <person name="Yan M."/>
            <person name="Daum C."/>
            <person name="Ng V."/>
            <person name="Clum A."/>
            <person name="Steindorff A."/>
            <person name="Ohm R.A."/>
            <person name="Martin F."/>
            <person name="Silar P."/>
            <person name="Natvig D.O."/>
            <person name="Lalanne C."/>
            <person name="Gautier V."/>
            <person name="Ament-Velasquez S.L."/>
            <person name="Kruys A."/>
            <person name="Hutchinson M.I."/>
            <person name="Powell A.J."/>
            <person name="Barry K."/>
            <person name="Miller A.N."/>
            <person name="Grigoriev I.V."/>
            <person name="Debuchy R."/>
            <person name="Gladieux P."/>
            <person name="Hiltunen Thoren M."/>
            <person name="Johannesson H."/>
        </authorList>
    </citation>
    <scope>NUCLEOTIDE SEQUENCE</scope>
    <source>
        <strain evidence="2">CBS 626.80</strain>
    </source>
</reference>
<reference evidence="2" key="2">
    <citation type="submission" date="2023-06" db="EMBL/GenBank/DDBJ databases">
        <authorList>
            <consortium name="Lawrence Berkeley National Laboratory"/>
            <person name="Mondo S.J."/>
            <person name="Hensen N."/>
            <person name="Bonometti L."/>
            <person name="Westerberg I."/>
            <person name="Brannstrom I.O."/>
            <person name="Guillou S."/>
            <person name="Cros-Aarteil S."/>
            <person name="Calhoun S."/>
            <person name="Haridas S."/>
            <person name="Kuo A."/>
            <person name="Pangilinan J."/>
            <person name="Riley R."/>
            <person name="Labutti K."/>
            <person name="Andreopoulos B."/>
            <person name="Lipzen A."/>
            <person name="Chen C."/>
            <person name="Yanf M."/>
            <person name="Daum C."/>
            <person name="Ng V."/>
            <person name="Clum A."/>
            <person name="Steindorff A."/>
            <person name="Ohm R."/>
            <person name="Martin F."/>
            <person name="Silar P."/>
            <person name="Natvig D."/>
            <person name="Lalanne C."/>
            <person name="Gautier V."/>
            <person name="Ament-Velasquez S.L."/>
            <person name="Kruys A."/>
            <person name="Hutchinson M.I."/>
            <person name="Powell A.J."/>
            <person name="Barry K."/>
            <person name="Miller A.N."/>
            <person name="Grigoriev I.V."/>
            <person name="Debuchy R."/>
            <person name="Gladieux P."/>
            <person name="Thoren M.H."/>
            <person name="Johannesson H."/>
        </authorList>
    </citation>
    <scope>NUCLEOTIDE SEQUENCE</scope>
    <source>
        <strain evidence="2">CBS 626.80</strain>
    </source>
</reference>
<feature type="non-terminal residue" evidence="2">
    <location>
        <position position="92"/>
    </location>
</feature>
<keyword evidence="3" id="KW-1185">Reference proteome</keyword>
<gene>
    <name evidence="2" type="ORF">QBC32DRAFT_406140</name>
</gene>
<dbReference type="Proteomes" id="UP001303222">
    <property type="component" value="Unassembled WGS sequence"/>
</dbReference>
<name>A0AAN6NVI5_9PEZI</name>
<accession>A0AAN6NVI5</accession>
<keyword evidence="1" id="KW-0472">Membrane</keyword>
<keyword evidence="1" id="KW-1133">Transmembrane helix</keyword>
<protein>
    <submittedName>
        <fullName evidence="2">Uncharacterized protein</fullName>
    </submittedName>
</protein>
<evidence type="ECO:0000313" key="2">
    <source>
        <dbReference type="EMBL" id="KAK3951839.1"/>
    </source>
</evidence>
<sequence length="92" mass="10572">MHTSFSHFACTPELLVTFSFDNLTCFSPDNQLSARYQKHEAIPTFAFTFFTSLINIIIKMKLWQLTLRIAPTYSARAPSIDFMQSANRSLMT</sequence>
<dbReference type="EMBL" id="MU859138">
    <property type="protein sequence ID" value="KAK3951839.1"/>
    <property type="molecule type" value="Genomic_DNA"/>
</dbReference>